<gene>
    <name evidence="1" type="ORF">E5K02_11100</name>
</gene>
<proteinExistence type="predicted"/>
<dbReference type="AlphaFoldDB" id="A0A4Z0QA62"/>
<dbReference type="RefSeq" id="WP_167856367.1">
    <property type="nucleotide sequence ID" value="NZ_SRMB01000002.1"/>
</dbReference>
<keyword evidence="2" id="KW-1185">Reference proteome</keyword>
<protein>
    <submittedName>
        <fullName evidence="1">Uncharacterized protein</fullName>
    </submittedName>
</protein>
<name>A0A4Z0QA62_9BACT</name>
<accession>A0A4Z0QA62</accession>
<comment type="caution">
    <text evidence="1">The sequence shown here is derived from an EMBL/GenBank/DDBJ whole genome shotgun (WGS) entry which is preliminary data.</text>
</comment>
<evidence type="ECO:0000313" key="1">
    <source>
        <dbReference type="EMBL" id="TGE26947.1"/>
    </source>
</evidence>
<dbReference type="Proteomes" id="UP000298471">
    <property type="component" value="Unassembled WGS sequence"/>
</dbReference>
<sequence length="137" mass="15399">MQHLSASVLIIFAMSVGACRAQAQYVGHYTLKSRLKSHTLVDEETGTRFLLDSSRVYITAIDKNGKKLWRTDPYTAAKVEAYRVQRPIIVHFSLSKSDHDEKPAFRKGDEVISVAYNNTVFGLISKKTGAFLYLGQD</sequence>
<organism evidence="1 2">
    <name type="scientific">Hymenobacter metallicola</name>
    <dbReference type="NCBI Taxonomy" id="2563114"/>
    <lineage>
        <taxon>Bacteria</taxon>
        <taxon>Pseudomonadati</taxon>
        <taxon>Bacteroidota</taxon>
        <taxon>Cytophagia</taxon>
        <taxon>Cytophagales</taxon>
        <taxon>Hymenobacteraceae</taxon>
        <taxon>Hymenobacter</taxon>
    </lineage>
</organism>
<dbReference type="EMBL" id="SRMB01000002">
    <property type="protein sequence ID" value="TGE26947.1"/>
    <property type="molecule type" value="Genomic_DNA"/>
</dbReference>
<evidence type="ECO:0000313" key="2">
    <source>
        <dbReference type="Proteomes" id="UP000298471"/>
    </source>
</evidence>
<reference evidence="1 2" key="1">
    <citation type="submission" date="2019-04" db="EMBL/GenBank/DDBJ databases">
        <authorList>
            <person name="Feng G."/>
            <person name="Zhang J."/>
            <person name="Zhu H."/>
        </authorList>
    </citation>
    <scope>NUCLEOTIDE SEQUENCE [LARGE SCALE GENOMIC DNA]</scope>
    <source>
        <strain evidence="1 2">9PBR-1</strain>
    </source>
</reference>